<dbReference type="EMBL" id="SJPK01000002">
    <property type="protein sequence ID" value="TWT74144.1"/>
    <property type="molecule type" value="Genomic_DNA"/>
</dbReference>
<name>A0A5C5YGA1_9BACT</name>
<dbReference type="AlphaFoldDB" id="A0A5C5YGA1"/>
<keyword evidence="2" id="KW-1185">Reference proteome</keyword>
<evidence type="ECO:0000313" key="2">
    <source>
        <dbReference type="Proteomes" id="UP000318053"/>
    </source>
</evidence>
<dbReference type="Proteomes" id="UP000318053">
    <property type="component" value="Unassembled WGS sequence"/>
</dbReference>
<proteinExistence type="predicted"/>
<accession>A0A5C5YGA1</accession>
<evidence type="ECO:0000313" key="1">
    <source>
        <dbReference type="EMBL" id="TWT74144.1"/>
    </source>
</evidence>
<reference evidence="1 2" key="1">
    <citation type="submission" date="2019-02" db="EMBL/GenBank/DDBJ databases">
        <title>Deep-cultivation of Planctomycetes and their phenomic and genomic characterization uncovers novel biology.</title>
        <authorList>
            <person name="Wiegand S."/>
            <person name="Jogler M."/>
            <person name="Boedeker C."/>
            <person name="Pinto D."/>
            <person name="Vollmers J."/>
            <person name="Rivas-Marin E."/>
            <person name="Kohn T."/>
            <person name="Peeters S.H."/>
            <person name="Heuer A."/>
            <person name="Rast P."/>
            <person name="Oberbeckmann S."/>
            <person name="Bunk B."/>
            <person name="Jeske O."/>
            <person name="Meyerdierks A."/>
            <person name="Storesund J.E."/>
            <person name="Kallscheuer N."/>
            <person name="Luecker S."/>
            <person name="Lage O.M."/>
            <person name="Pohl T."/>
            <person name="Merkel B.J."/>
            <person name="Hornburger P."/>
            <person name="Mueller R.-W."/>
            <person name="Bruemmer F."/>
            <person name="Labrenz M."/>
            <person name="Spormann A.M."/>
            <person name="Op Den Camp H."/>
            <person name="Overmann J."/>
            <person name="Amann R."/>
            <person name="Jetten M.S.M."/>
            <person name="Mascher T."/>
            <person name="Medema M.H."/>
            <person name="Devos D.P."/>
            <person name="Kaster A.-K."/>
            <person name="Ovreas L."/>
            <person name="Rohde M."/>
            <person name="Galperin M.Y."/>
            <person name="Jogler C."/>
        </authorList>
    </citation>
    <scope>NUCLEOTIDE SEQUENCE [LARGE SCALE GENOMIC DNA]</scope>
    <source>
        <strain evidence="1 2">CA85</strain>
    </source>
</reference>
<comment type="caution">
    <text evidence="1">The sequence shown here is derived from an EMBL/GenBank/DDBJ whole genome shotgun (WGS) entry which is preliminary data.</text>
</comment>
<organism evidence="1 2">
    <name type="scientific">Allorhodopirellula solitaria</name>
    <dbReference type="NCBI Taxonomy" id="2527987"/>
    <lineage>
        <taxon>Bacteria</taxon>
        <taxon>Pseudomonadati</taxon>
        <taxon>Planctomycetota</taxon>
        <taxon>Planctomycetia</taxon>
        <taxon>Pirellulales</taxon>
        <taxon>Pirellulaceae</taxon>
        <taxon>Allorhodopirellula</taxon>
    </lineage>
</organism>
<protein>
    <submittedName>
        <fullName evidence="1">Uncharacterized protein</fullName>
    </submittedName>
</protein>
<gene>
    <name evidence="1" type="ORF">CA85_10310</name>
</gene>
<sequence length="56" mass="5902">MGLKSIRVRLLRPPSGSAGYASSMTGDGATLIPGYCLMIPSGCVAAFSYRECGFRQ</sequence>